<keyword evidence="12" id="KW-1185">Reference proteome</keyword>
<keyword evidence="3 9" id="KW-0645">Protease</keyword>
<dbReference type="GeneTree" id="ENSGT00390000014627"/>
<dbReference type="Ensembl" id="ENSLLTT00000024035.1">
    <property type="protein sequence ID" value="ENSLLTP00000023182.1"/>
    <property type="gene ID" value="ENSLLTG00000017133.1"/>
</dbReference>
<dbReference type="FunFam" id="2.40.10.10:FF:000080">
    <property type="entry name" value="peroxisomal leader peptide-processing protease"/>
    <property type="match status" value="1"/>
</dbReference>
<evidence type="ECO:0000313" key="12">
    <source>
        <dbReference type="Proteomes" id="UP000694406"/>
    </source>
</evidence>
<evidence type="ECO:0000256" key="7">
    <source>
        <dbReference type="ARBA" id="ARBA00060175"/>
    </source>
</evidence>
<dbReference type="Proteomes" id="UP000694406">
    <property type="component" value="Unplaced"/>
</dbReference>
<evidence type="ECO:0000313" key="11">
    <source>
        <dbReference type="Ensembl" id="ENSLLTP00000023182.1"/>
    </source>
</evidence>
<evidence type="ECO:0000256" key="1">
    <source>
        <dbReference type="ARBA" id="ARBA00004275"/>
    </source>
</evidence>
<comment type="similarity">
    <text evidence="2 9">Belongs to the peptidase S1B family.</text>
</comment>
<dbReference type="AlphaFoldDB" id="A0A8C5WYU3"/>
<keyword evidence="4 9" id="KW-0378">Hydrolase</keyword>
<organism evidence="11 12">
    <name type="scientific">Laticauda laticaudata</name>
    <name type="common">Blue-ringed sea krait</name>
    <name type="synonym">Blue-lipped sea krait</name>
    <dbReference type="NCBI Taxonomy" id="8630"/>
    <lineage>
        <taxon>Eukaryota</taxon>
        <taxon>Metazoa</taxon>
        <taxon>Chordata</taxon>
        <taxon>Craniata</taxon>
        <taxon>Vertebrata</taxon>
        <taxon>Euteleostomi</taxon>
        <taxon>Lepidosauria</taxon>
        <taxon>Squamata</taxon>
        <taxon>Bifurcata</taxon>
        <taxon>Unidentata</taxon>
        <taxon>Episquamata</taxon>
        <taxon>Toxicofera</taxon>
        <taxon>Serpentes</taxon>
        <taxon>Colubroidea</taxon>
        <taxon>Elapidae</taxon>
        <taxon>Laticaudinae</taxon>
        <taxon>Laticauda</taxon>
    </lineage>
</organism>
<dbReference type="EC" id="3.4.21.-" evidence="9"/>
<dbReference type="Gene3D" id="2.40.10.10">
    <property type="entry name" value="Trypsin-like serine proteases"/>
    <property type="match status" value="3"/>
</dbReference>
<accession>A0A8C5WYU3</accession>
<evidence type="ECO:0000256" key="8">
    <source>
        <dbReference type="ARBA" id="ARBA00071396"/>
    </source>
</evidence>
<comment type="PTM">
    <text evidence="9">The full-lengh TYSND1 is the active the proteolytic processing of PTS1- and PTS2-proteins and in self-cleavage, and intermolecular self-cleavage of TYSND1 down-regulates its protease activity.</text>
</comment>
<dbReference type="GO" id="GO:0031998">
    <property type="term" value="P:regulation of fatty acid beta-oxidation"/>
    <property type="evidence" value="ECO:0007669"/>
    <property type="project" value="Ensembl"/>
</dbReference>
<comment type="subcellular location">
    <subcellularLocation>
        <location evidence="1 9">Peroxisome</location>
    </subcellularLocation>
</comment>
<dbReference type="PANTHER" id="PTHR21004">
    <property type="entry name" value="SERINE PROTEASE-RELATED"/>
    <property type="match status" value="1"/>
</dbReference>
<keyword evidence="5 9" id="KW-0720">Serine protease</keyword>
<dbReference type="InterPro" id="IPR039245">
    <property type="entry name" value="TYSND1/DEG15"/>
</dbReference>
<evidence type="ECO:0000256" key="3">
    <source>
        <dbReference type="ARBA" id="ARBA00022670"/>
    </source>
</evidence>
<protein>
    <recommendedName>
        <fullName evidence="8 9">Peroxisomal leader peptide-processing protease</fullName>
        <ecNumber evidence="9">3.4.21.-</ecNumber>
    </recommendedName>
</protein>
<dbReference type="PANTHER" id="PTHR21004:SF0">
    <property type="entry name" value="PEROXISOMAL LEADER PEPTIDE-PROCESSING PROTEASE"/>
    <property type="match status" value="1"/>
</dbReference>
<dbReference type="SUPFAM" id="SSF50494">
    <property type="entry name" value="Trypsin-like serine proteases"/>
    <property type="match status" value="2"/>
</dbReference>
<dbReference type="GO" id="GO:0005782">
    <property type="term" value="C:peroxisomal matrix"/>
    <property type="evidence" value="ECO:0007669"/>
    <property type="project" value="UniProtKB-ARBA"/>
</dbReference>
<name>A0A8C5WYU3_LATLA</name>
<reference evidence="11" key="2">
    <citation type="submission" date="2025-09" db="UniProtKB">
        <authorList>
            <consortium name="Ensembl"/>
        </authorList>
    </citation>
    <scope>IDENTIFICATION</scope>
</reference>
<proteinExistence type="inferred from homology"/>
<evidence type="ECO:0000256" key="4">
    <source>
        <dbReference type="ARBA" id="ARBA00022801"/>
    </source>
</evidence>
<evidence type="ECO:0000256" key="6">
    <source>
        <dbReference type="ARBA" id="ARBA00023140"/>
    </source>
</evidence>
<evidence type="ECO:0000256" key="10">
    <source>
        <dbReference type="SAM" id="MobiDB-lite"/>
    </source>
</evidence>
<evidence type="ECO:0000256" key="9">
    <source>
        <dbReference type="PIRNR" id="PIRNR037989"/>
    </source>
</evidence>
<reference evidence="11" key="1">
    <citation type="submission" date="2025-08" db="UniProtKB">
        <authorList>
            <consortium name="Ensembl"/>
        </authorList>
    </citation>
    <scope>IDENTIFICATION</scope>
</reference>
<dbReference type="Pfam" id="PF13365">
    <property type="entry name" value="Trypsin_2"/>
    <property type="match status" value="1"/>
</dbReference>
<gene>
    <name evidence="11" type="primary">TYSND1</name>
</gene>
<sequence length="592" mass="62568">MKPSQRWSAPDGRSRGSLDLTPPMSETLGSAAARAGCVVSVSHSRLPRGSCSGSGVLLSRDPPGGVVLCPGILFSPFLLESERPDWSRGKVLLSDRFFPGLRIQVLQTNGSSSNSSRPAARSTCLAGDLGGNNKPGLRFNPLSNRPRPRHGGRTCEAQLLMVAACPPFQEAFSKIFSASDRWHFGGNDFEQEVANSSEHEDWHALHWFALLRILEPADSLGASGVSCVPAGSLRKGDTVFACGSPFGSLCPEIFMNTLSKGIVSNLAGASNALVLIDARCLPGTEGGGVFVLSGMGPRLVGIIVAPLCWKSTEWVGLTLVCAVDSILESVAGVLSRSRGFLKPSLLPTELVTKSPAAVVLRNGLDRHLLDAVVLVECGPTWGSGVMISSRLLLTCRHVVGGASNVRIRFLTSPNRDSVVKGNVVFATKDSSPYDIALVELEEGLSTLPDLPLASTFHPGEDVSIVSFGVFGQACGPSVTSGILSAVITVEDKPVMLQATSAVHGGSSGGALFGTHSGKLLGIVASNTRDNSVGVTYPHLNFSIPITVLWSAILEYIHHGSLQGFQELDEVGGRIQVVWRLQREPVEMPLSKL</sequence>
<feature type="region of interest" description="Disordered" evidence="10">
    <location>
        <begin position="1"/>
        <end position="25"/>
    </location>
</feature>
<dbReference type="InterPro" id="IPR043504">
    <property type="entry name" value="Peptidase_S1_PA_chymotrypsin"/>
</dbReference>
<dbReference type="GO" id="GO:0016485">
    <property type="term" value="P:protein processing"/>
    <property type="evidence" value="ECO:0007669"/>
    <property type="project" value="Ensembl"/>
</dbReference>
<dbReference type="GO" id="GO:0002020">
    <property type="term" value="F:protease binding"/>
    <property type="evidence" value="ECO:0007669"/>
    <property type="project" value="Ensembl"/>
</dbReference>
<dbReference type="InterPro" id="IPR009003">
    <property type="entry name" value="Peptidase_S1_PA"/>
</dbReference>
<evidence type="ECO:0000256" key="5">
    <source>
        <dbReference type="ARBA" id="ARBA00022825"/>
    </source>
</evidence>
<keyword evidence="6 9" id="KW-0576">Peroxisome</keyword>
<dbReference type="GO" id="GO:0004252">
    <property type="term" value="F:serine-type endopeptidase activity"/>
    <property type="evidence" value="ECO:0007669"/>
    <property type="project" value="Ensembl"/>
</dbReference>
<evidence type="ECO:0000256" key="2">
    <source>
        <dbReference type="ARBA" id="ARBA00008764"/>
    </source>
</evidence>
<comment type="function">
    <text evidence="7 9">Peroxisomal protease that mediates both the removal of the leader peptide from proteins containing a PTS2 target sequence and processes several PTS1-containing proteins. Catalyzes the processing of PTS1-proteins involved in the peroxisomal beta-oxidation of fatty acids.</text>
</comment>